<dbReference type="PANTHER" id="PTHR24369:SF210">
    <property type="entry name" value="CHAOPTIN-RELATED"/>
    <property type="match status" value="1"/>
</dbReference>
<protein>
    <submittedName>
        <fullName evidence="4">Uncharacterized protein</fullName>
    </submittedName>
</protein>
<dbReference type="VEuPathDB" id="VectorBase:PPAI010652"/>
<keyword evidence="1" id="KW-0433">Leucine-rich repeat</keyword>
<dbReference type="FunFam" id="3.80.10.10:FF:001164">
    <property type="entry name" value="GH01279p"/>
    <property type="match status" value="1"/>
</dbReference>
<dbReference type="PANTHER" id="PTHR24369">
    <property type="entry name" value="ANTIGEN BSP, PUTATIVE-RELATED"/>
    <property type="match status" value="1"/>
</dbReference>
<dbReference type="Pfam" id="PF13855">
    <property type="entry name" value="LRR_8"/>
    <property type="match status" value="3"/>
</dbReference>
<evidence type="ECO:0000313" key="4">
    <source>
        <dbReference type="EnsemblMetazoa" id="PPAI010652-PA"/>
    </source>
</evidence>
<evidence type="ECO:0000256" key="2">
    <source>
        <dbReference type="ARBA" id="ARBA00022729"/>
    </source>
</evidence>
<dbReference type="InterPro" id="IPR003591">
    <property type="entry name" value="Leu-rich_rpt_typical-subtyp"/>
</dbReference>
<accession>A0A1B0DQ62</accession>
<dbReference type="EnsemblMetazoa" id="PPAI010652-RA">
    <property type="protein sequence ID" value="PPAI010652-PA"/>
    <property type="gene ID" value="PPAI010652"/>
</dbReference>
<dbReference type="Proteomes" id="UP000092462">
    <property type="component" value="Unassembled WGS sequence"/>
</dbReference>
<dbReference type="SUPFAM" id="SSF52058">
    <property type="entry name" value="L domain-like"/>
    <property type="match status" value="1"/>
</dbReference>
<dbReference type="InterPro" id="IPR001611">
    <property type="entry name" value="Leu-rich_rpt"/>
</dbReference>
<dbReference type="AlphaFoldDB" id="A0A1B0DQ62"/>
<proteinExistence type="predicted"/>
<keyword evidence="2" id="KW-0732">Signal</keyword>
<dbReference type="SMART" id="SM00365">
    <property type="entry name" value="LRR_SD22"/>
    <property type="match status" value="7"/>
</dbReference>
<dbReference type="VEuPathDB" id="VectorBase:PPAPM1_001159"/>
<evidence type="ECO:0000256" key="3">
    <source>
        <dbReference type="ARBA" id="ARBA00022737"/>
    </source>
</evidence>
<keyword evidence="3" id="KW-0677">Repeat</keyword>
<reference evidence="4" key="1">
    <citation type="submission" date="2022-08" db="UniProtKB">
        <authorList>
            <consortium name="EnsemblMetazoa"/>
        </authorList>
    </citation>
    <scope>IDENTIFICATION</scope>
    <source>
        <strain evidence="4">Israel</strain>
    </source>
</reference>
<evidence type="ECO:0000313" key="5">
    <source>
        <dbReference type="Proteomes" id="UP000092462"/>
    </source>
</evidence>
<dbReference type="SMART" id="SM00364">
    <property type="entry name" value="LRR_BAC"/>
    <property type="match status" value="5"/>
</dbReference>
<dbReference type="FunFam" id="3.80.10.10:FF:001360">
    <property type="entry name" value="Uncharacterized protein"/>
    <property type="match status" value="1"/>
</dbReference>
<dbReference type="PROSITE" id="PS51450">
    <property type="entry name" value="LRR"/>
    <property type="match status" value="3"/>
</dbReference>
<name>A0A1B0DQ62_PHLPP</name>
<keyword evidence="5" id="KW-1185">Reference proteome</keyword>
<sequence>MYFVCFMYLTLLLSHVRLFSLNCRRDCSVCCSSAGQVIGVQSWKTMFSSNILGVAIVLLGLMLKLLPVVSGQPGQPQTCPAASEIAPCACQVKKNGLDILCEATDISHINKAMGTLKGKSPIIFYLKLRHNNLPKLQGFVFLALDIRHLTIHNSSLAAIEETALSSLGKGLTQLDVSQNQLSNVPSNAVKNLHHLLILNLNHNKISQIHNKAFEGLDTLEILTMYENKITSIEPEAFRGLDKKLKRLNLGGNDLATVPQKSLSILDTLKKLEIQENKIKKIKDGDFEGLRNLDSLILAHNQLTEVPANVFRHLTLLNSLELEGNSISYIDKDAFAGLEENLQYLRLGDNNLHIIPSDALRPLHRLRHLDLRSNNISVISEDAFVGFGDSITFLNMQKNDIKALPAMAFENLNSLETLSIQNNKLTRIPEEVMEPIMDTLRVVDIMDNPLVCSCELIWFPNLLQDLKNRDDEMTQKKRPMCTMPNENREYFVQNMPLDRMNCIRKSNMGQAGMNYIGGSANFLVSIVLVFSMGALDLVWFMLTCVIY</sequence>
<dbReference type="GO" id="GO:0005886">
    <property type="term" value="C:plasma membrane"/>
    <property type="evidence" value="ECO:0007669"/>
    <property type="project" value="TreeGrafter"/>
</dbReference>
<dbReference type="InterPro" id="IPR050541">
    <property type="entry name" value="LRR_TM_domain-containing"/>
</dbReference>
<dbReference type="InterPro" id="IPR032675">
    <property type="entry name" value="LRR_dom_sf"/>
</dbReference>
<organism evidence="4 5">
    <name type="scientific">Phlebotomus papatasi</name>
    <name type="common">Sandfly</name>
    <dbReference type="NCBI Taxonomy" id="29031"/>
    <lineage>
        <taxon>Eukaryota</taxon>
        <taxon>Metazoa</taxon>
        <taxon>Ecdysozoa</taxon>
        <taxon>Arthropoda</taxon>
        <taxon>Hexapoda</taxon>
        <taxon>Insecta</taxon>
        <taxon>Pterygota</taxon>
        <taxon>Neoptera</taxon>
        <taxon>Endopterygota</taxon>
        <taxon>Diptera</taxon>
        <taxon>Nematocera</taxon>
        <taxon>Psychodoidea</taxon>
        <taxon>Psychodidae</taxon>
        <taxon>Phlebotomus</taxon>
        <taxon>Phlebotomus</taxon>
    </lineage>
</organism>
<dbReference type="Gene3D" id="3.80.10.10">
    <property type="entry name" value="Ribonuclease Inhibitor"/>
    <property type="match status" value="2"/>
</dbReference>
<dbReference type="SMART" id="SM00369">
    <property type="entry name" value="LRR_TYP"/>
    <property type="match status" value="11"/>
</dbReference>
<dbReference type="EMBL" id="AJVK01008456">
    <property type="status" value="NOT_ANNOTATED_CDS"/>
    <property type="molecule type" value="Genomic_DNA"/>
</dbReference>
<evidence type="ECO:0000256" key="1">
    <source>
        <dbReference type="ARBA" id="ARBA00022614"/>
    </source>
</evidence>
<dbReference type="EMBL" id="AJVK01008455">
    <property type="status" value="NOT_ANNOTATED_CDS"/>
    <property type="molecule type" value="Genomic_DNA"/>
</dbReference>